<feature type="region of interest" description="Disordered" evidence="6">
    <location>
        <begin position="420"/>
        <end position="546"/>
    </location>
</feature>
<keyword evidence="10" id="KW-1185">Reference proteome</keyword>
<dbReference type="SMART" id="SM00717">
    <property type="entry name" value="SANT"/>
    <property type="match status" value="5"/>
</dbReference>
<evidence type="ECO:0000313" key="10">
    <source>
        <dbReference type="Proteomes" id="UP001454036"/>
    </source>
</evidence>
<feature type="domain" description="HTH myb-type" evidence="8">
    <location>
        <begin position="239"/>
        <end position="294"/>
    </location>
</feature>
<keyword evidence="2" id="KW-0805">Transcription regulation</keyword>
<dbReference type="GO" id="GO:0042795">
    <property type="term" value="P:snRNA transcription by RNA polymerase II"/>
    <property type="evidence" value="ECO:0007669"/>
    <property type="project" value="TreeGrafter"/>
</dbReference>
<keyword evidence="3" id="KW-0238">DNA-binding</keyword>
<dbReference type="PANTHER" id="PTHR46621">
    <property type="entry name" value="SNRNA-ACTIVATING PROTEIN COMPLEX SUBUNIT 4"/>
    <property type="match status" value="1"/>
</dbReference>
<dbReference type="InterPro" id="IPR001005">
    <property type="entry name" value="SANT/Myb"/>
</dbReference>
<feature type="compositionally biased region" description="Basic residues" evidence="6">
    <location>
        <begin position="524"/>
        <end position="535"/>
    </location>
</feature>
<evidence type="ECO:0000256" key="5">
    <source>
        <dbReference type="ARBA" id="ARBA00023242"/>
    </source>
</evidence>
<comment type="subcellular location">
    <subcellularLocation>
        <location evidence="1">Nucleus</location>
    </subcellularLocation>
</comment>
<dbReference type="Gene3D" id="1.10.10.60">
    <property type="entry name" value="Homeodomain-like"/>
    <property type="match status" value="5"/>
</dbReference>
<feature type="domain" description="HTH myb-type" evidence="8">
    <location>
        <begin position="298"/>
        <end position="339"/>
    </location>
</feature>
<dbReference type="GO" id="GO:0019185">
    <property type="term" value="C:snRNA-activating protein complex"/>
    <property type="evidence" value="ECO:0007669"/>
    <property type="project" value="TreeGrafter"/>
</dbReference>
<dbReference type="GO" id="GO:0005634">
    <property type="term" value="C:nucleus"/>
    <property type="evidence" value="ECO:0007669"/>
    <property type="project" value="UniProtKB-SubCell"/>
</dbReference>
<dbReference type="InterPro" id="IPR051575">
    <property type="entry name" value="Myb-like_DNA-bd"/>
</dbReference>
<evidence type="ECO:0000256" key="4">
    <source>
        <dbReference type="ARBA" id="ARBA00023163"/>
    </source>
</evidence>
<feature type="domain" description="Myb-like" evidence="7">
    <location>
        <begin position="292"/>
        <end position="343"/>
    </location>
</feature>
<evidence type="ECO:0000256" key="6">
    <source>
        <dbReference type="SAM" id="MobiDB-lite"/>
    </source>
</evidence>
<keyword evidence="5" id="KW-0539">Nucleus</keyword>
<dbReference type="PROSITE" id="PS50090">
    <property type="entry name" value="MYB_LIKE"/>
    <property type="match status" value="5"/>
</dbReference>
<evidence type="ECO:0008006" key="11">
    <source>
        <dbReference type="Google" id="ProtNLM"/>
    </source>
</evidence>
<evidence type="ECO:0000313" key="9">
    <source>
        <dbReference type="EMBL" id="GAA0150850.1"/>
    </source>
</evidence>
<protein>
    <recommendedName>
        <fullName evidence="11">Myb-like protein L</fullName>
    </recommendedName>
</protein>
<evidence type="ECO:0000256" key="2">
    <source>
        <dbReference type="ARBA" id="ARBA00023015"/>
    </source>
</evidence>
<dbReference type="PROSITE" id="PS51294">
    <property type="entry name" value="HTH_MYB"/>
    <property type="match status" value="3"/>
</dbReference>
<reference evidence="9 10" key="1">
    <citation type="submission" date="2024-01" db="EMBL/GenBank/DDBJ databases">
        <title>The complete chloroplast genome sequence of Lithospermum erythrorhizon: insights into the phylogenetic relationship among Boraginaceae species and the maternal lineages of purple gromwells.</title>
        <authorList>
            <person name="Okada T."/>
            <person name="Watanabe K."/>
        </authorList>
    </citation>
    <scope>NUCLEOTIDE SEQUENCE [LARGE SCALE GENOMIC DNA]</scope>
</reference>
<organism evidence="9 10">
    <name type="scientific">Lithospermum erythrorhizon</name>
    <name type="common">Purple gromwell</name>
    <name type="synonym">Lithospermum officinale var. erythrorhizon</name>
    <dbReference type="NCBI Taxonomy" id="34254"/>
    <lineage>
        <taxon>Eukaryota</taxon>
        <taxon>Viridiplantae</taxon>
        <taxon>Streptophyta</taxon>
        <taxon>Embryophyta</taxon>
        <taxon>Tracheophyta</taxon>
        <taxon>Spermatophyta</taxon>
        <taxon>Magnoliopsida</taxon>
        <taxon>eudicotyledons</taxon>
        <taxon>Gunneridae</taxon>
        <taxon>Pentapetalae</taxon>
        <taxon>asterids</taxon>
        <taxon>lamiids</taxon>
        <taxon>Boraginales</taxon>
        <taxon>Boraginaceae</taxon>
        <taxon>Boraginoideae</taxon>
        <taxon>Lithospermeae</taxon>
        <taxon>Lithospermum</taxon>
    </lineage>
</organism>
<dbReference type="EMBL" id="BAABME010001668">
    <property type="protein sequence ID" value="GAA0150850.1"/>
    <property type="molecule type" value="Genomic_DNA"/>
</dbReference>
<keyword evidence="4" id="KW-0804">Transcription</keyword>
<evidence type="ECO:0000256" key="3">
    <source>
        <dbReference type="ARBA" id="ARBA00023125"/>
    </source>
</evidence>
<evidence type="ECO:0000259" key="7">
    <source>
        <dbReference type="PROSITE" id="PS50090"/>
    </source>
</evidence>
<name>A0AAV3PGR3_LITER</name>
<dbReference type="InterPro" id="IPR017930">
    <property type="entry name" value="Myb_dom"/>
</dbReference>
<dbReference type="Proteomes" id="UP001454036">
    <property type="component" value="Unassembled WGS sequence"/>
</dbReference>
<dbReference type="InterPro" id="IPR009057">
    <property type="entry name" value="Homeodomain-like_sf"/>
</dbReference>
<dbReference type="GO" id="GO:0001006">
    <property type="term" value="F:RNA polymerase III type 3 promoter sequence-specific DNA binding"/>
    <property type="evidence" value="ECO:0007669"/>
    <property type="project" value="TreeGrafter"/>
</dbReference>
<feature type="compositionally biased region" description="Basic residues" evidence="6">
    <location>
        <begin position="441"/>
        <end position="459"/>
    </location>
</feature>
<feature type="domain" description="Myb-like" evidence="7">
    <location>
        <begin position="239"/>
        <end position="290"/>
    </location>
</feature>
<dbReference type="SUPFAM" id="SSF46689">
    <property type="entry name" value="Homeodomain-like"/>
    <property type="match status" value="3"/>
</dbReference>
<evidence type="ECO:0000256" key="1">
    <source>
        <dbReference type="ARBA" id="ARBA00004123"/>
    </source>
</evidence>
<proteinExistence type="predicted"/>
<dbReference type="AlphaFoldDB" id="A0AAV3PGR3"/>
<dbReference type="PANTHER" id="PTHR46621:SF1">
    <property type="entry name" value="SNRNA-ACTIVATING PROTEIN COMPLEX SUBUNIT 4"/>
    <property type="match status" value="1"/>
</dbReference>
<dbReference type="Pfam" id="PF00249">
    <property type="entry name" value="Myb_DNA-binding"/>
    <property type="match status" value="4"/>
</dbReference>
<dbReference type="GO" id="GO:0000978">
    <property type="term" value="F:RNA polymerase II cis-regulatory region sequence-specific DNA binding"/>
    <property type="evidence" value="ECO:0007669"/>
    <property type="project" value="TreeGrafter"/>
</dbReference>
<sequence>MQVQARIEQIKTLKGRVKILKDFQSSCKTRTSRALAQKKDVRVQLISAAKQRSSSKLNDKKTPALCYGPLENSHVAIYQDVLIKFPTTVTRAKWSKKEIENLKKGVKQQFQEKLLQQSVDILNDTEDSSIEGSSLDMIVASIRDCEITPQNMRSFLPKINWEQLASMYVPSRSGMECQSRWLNCEDPLINCNPWTNMEDKNLLHIVQQKGPSNWIDIAISLGTNRTPFQCLARYQRSLNASIIRREWTKEEDIKLQEAVEEYGENNWQVAASFMEGRTGTQCSNRWMKSLHPTRKRVGKWTSEEDKRLKVAVAIFGPKNYCKIAEFVPGRMQAQCRERWANSLDPSLNRGSWTSEEDLLLEKAIQKHGYCWSKVAQCVPNRTDNQCMRRWASLNPEQVPMLRAAKKTKREAMISNFVDRESERPAIGPNDFLQLPAIGPPPRRKRTESVRKRRGRRNRKANFSGDDTSEEVLRITNGSEGEDGQEVGTSVTQVRRSSRRRKRKVFTEEDVDDSKAIRDSVGRNSKLKLKSNKKKNPPIAKYENPDNIESTDSFISVAPKRHNCKRPKLKDVACSPENHEAVEDDDMTLASFLGRYFGAKRLSHSVEPAETVSASAYVDSTALVDENASVVGISRPNRLITMQEMSSDQMQVDESGDDLPLSYFCSKLKDTVSASAKVDAFAQVDENASAAGVSLPKKTKKPKRLSIMEELSSDQMLVDDSGDDLPLSRFRKKLKDTRARVVEEADAETFAASAEVDSAVQVDENSSAAAVIQPKRLSTMEERSPDPMEIEESGDDLPLSRFCKKVKDSRANTEDGPDNMTFTHFYKRLKRRKC</sequence>
<gene>
    <name evidence="9" type="ORF">LIER_09700</name>
</gene>
<dbReference type="CDD" id="cd00167">
    <property type="entry name" value="SANT"/>
    <property type="match status" value="3"/>
</dbReference>
<feature type="domain" description="Myb-like" evidence="7">
    <location>
        <begin position="86"/>
        <end position="183"/>
    </location>
</feature>
<feature type="domain" description="Myb-like" evidence="7">
    <location>
        <begin position="186"/>
        <end position="238"/>
    </location>
</feature>
<evidence type="ECO:0000259" key="8">
    <source>
        <dbReference type="PROSITE" id="PS51294"/>
    </source>
</evidence>
<feature type="domain" description="HTH myb-type" evidence="8">
    <location>
        <begin position="344"/>
        <end position="398"/>
    </location>
</feature>
<feature type="domain" description="Myb-like" evidence="7">
    <location>
        <begin position="344"/>
        <end position="394"/>
    </location>
</feature>
<accession>A0AAV3PGR3</accession>
<comment type="caution">
    <text evidence="9">The sequence shown here is derived from an EMBL/GenBank/DDBJ whole genome shotgun (WGS) entry which is preliminary data.</text>
</comment>
<dbReference type="GO" id="GO:0042796">
    <property type="term" value="P:snRNA transcription by RNA polymerase III"/>
    <property type="evidence" value="ECO:0007669"/>
    <property type="project" value="TreeGrafter"/>
</dbReference>